<proteinExistence type="predicted"/>
<dbReference type="EMBL" id="VSSQ01011725">
    <property type="protein sequence ID" value="MPM47556.1"/>
    <property type="molecule type" value="Genomic_DNA"/>
</dbReference>
<evidence type="ECO:0000313" key="1">
    <source>
        <dbReference type="EMBL" id="MPM47556.1"/>
    </source>
</evidence>
<organism evidence="1">
    <name type="scientific">bioreactor metagenome</name>
    <dbReference type="NCBI Taxonomy" id="1076179"/>
    <lineage>
        <taxon>unclassified sequences</taxon>
        <taxon>metagenomes</taxon>
        <taxon>ecological metagenomes</taxon>
    </lineage>
</organism>
<dbReference type="AlphaFoldDB" id="A0A645A3P3"/>
<protein>
    <submittedName>
        <fullName evidence="1">Uncharacterized protein</fullName>
    </submittedName>
</protein>
<accession>A0A645A3P3</accession>
<gene>
    <name evidence="1" type="ORF">SDC9_94267</name>
</gene>
<comment type="caution">
    <text evidence="1">The sequence shown here is derived from an EMBL/GenBank/DDBJ whole genome shotgun (WGS) entry which is preliminary data.</text>
</comment>
<name>A0A645A3P3_9ZZZZ</name>
<reference evidence="1" key="1">
    <citation type="submission" date="2019-08" db="EMBL/GenBank/DDBJ databases">
        <authorList>
            <person name="Kucharzyk K."/>
            <person name="Murdoch R.W."/>
            <person name="Higgins S."/>
            <person name="Loffler F."/>
        </authorList>
    </citation>
    <scope>NUCLEOTIDE SEQUENCE</scope>
</reference>
<sequence>MKNTTKVLMLTMAICLISCSKEDQSNKATWNALSFTEFTIDDYKLYMDLPHLNLSFPSEYHGSKITCVDGIWKDGPNIYTIVSHNWTEGKINLKLIKAGNVEKQYQITPGNSIDLEMELQPGEYSFEAEVTDSRGVTKLNVYPLHGTSNKMVVK</sequence>